<dbReference type="GO" id="GO:0006537">
    <property type="term" value="P:glutamate biosynthetic process"/>
    <property type="evidence" value="ECO:0007669"/>
    <property type="project" value="TreeGrafter"/>
</dbReference>
<evidence type="ECO:0000256" key="4">
    <source>
        <dbReference type="PIRNR" id="PIRNR000185"/>
    </source>
</evidence>
<proteinExistence type="inferred from homology"/>
<dbReference type="PROSITE" id="PS00074">
    <property type="entry name" value="GLFV_DEHYDROGENASE"/>
    <property type="match status" value="1"/>
</dbReference>
<accession>E3HA58</accession>
<dbReference type="PIRSF" id="PIRSF000185">
    <property type="entry name" value="Glu_DH"/>
    <property type="match status" value="1"/>
</dbReference>
<feature type="binding site" evidence="6">
    <location>
        <position position="110"/>
    </location>
    <ligand>
        <name>substrate</name>
    </ligand>
</feature>
<dbReference type="InterPro" id="IPR006095">
    <property type="entry name" value="Glu/Leu/Phe/Val/Trp_DH"/>
</dbReference>
<evidence type="ECO:0000256" key="8">
    <source>
        <dbReference type="RuleBase" id="RU004417"/>
    </source>
</evidence>
<dbReference type="SUPFAM" id="SSF51735">
    <property type="entry name" value="NAD(P)-binding Rossmann-fold domains"/>
    <property type="match status" value="1"/>
</dbReference>
<evidence type="ECO:0000256" key="5">
    <source>
        <dbReference type="PIRSR" id="PIRSR000185-1"/>
    </source>
</evidence>
<dbReference type="STRING" id="572544.Ilyop_1692"/>
<dbReference type="RefSeq" id="WP_013388130.1">
    <property type="nucleotide sequence ID" value="NC_014632.1"/>
</dbReference>
<dbReference type="InterPro" id="IPR006097">
    <property type="entry name" value="Glu/Leu/Phe/Val/Trp_DH_dimer"/>
</dbReference>
<evidence type="ECO:0000256" key="2">
    <source>
        <dbReference type="ARBA" id="ARBA00011643"/>
    </source>
</evidence>
<dbReference type="KEGG" id="ipo:Ilyop_1692"/>
<dbReference type="CDD" id="cd05313">
    <property type="entry name" value="NAD_bind_2_Glu_DH"/>
    <property type="match status" value="1"/>
</dbReference>
<dbReference type="Gene3D" id="1.10.285.10">
    <property type="entry name" value="Glutamate Dehydrogenase, chain A, domain 3"/>
    <property type="match status" value="2"/>
</dbReference>
<dbReference type="NCBIfam" id="NF006929">
    <property type="entry name" value="PRK09414.1"/>
    <property type="match status" value="1"/>
</dbReference>
<dbReference type="PANTHER" id="PTHR43571:SF1">
    <property type="entry name" value="NADP-SPECIFIC GLUTAMATE DEHYDROGENASE 1-RELATED"/>
    <property type="match status" value="1"/>
</dbReference>
<evidence type="ECO:0000256" key="7">
    <source>
        <dbReference type="PIRSR" id="PIRSR000185-3"/>
    </source>
</evidence>
<dbReference type="Pfam" id="PF00208">
    <property type="entry name" value="ELFV_dehydrog"/>
    <property type="match status" value="1"/>
</dbReference>
<evidence type="ECO:0000313" key="11">
    <source>
        <dbReference type="Proteomes" id="UP000006875"/>
    </source>
</evidence>
<keyword evidence="11" id="KW-1185">Reference proteome</keyword>
<gene>
    <name evidence="10" type="ordered locus">Ilyop_1692</name>
</gene>
<feature type="active site" description="Proton donor" evidence="5">
    <location>
        <position position="125"/>
    </location>
</feature>
<reference evidence="10 11" key="1">
    <citation type="journal article" date="2010" name="Stand. Genomic Sci.">
        <title>Complete genome sequence of Ilyobacter polytropus type strain (CuHbu1).</title>
        <authorList>
            <person name="Sikorski J."/>
            <person name="Chertkov O."/>
            <person name="Lapidus A."/>
            <person name="Nolan M."/>
            <person name="Lucas S."/>
            <person name="Del Rio T.G."/>
            <person name="Tice H."/>
            <person name="Cheng J.F."/>
            <person name="Tapia R."/>
            <person name="Han C."/>
            <person name="Goodwin L."/>
            <person name="Pitluck S."/>
            <person name="Liolios K."/>
            <person name="Ivanova N."/>
            <person name="Mavromatis K."/>
            <person name="Mikhailova N."/>
            <person name="Pati A."/>
            <person name="Chen A."/>
            <person name="Palaniappan K."/>
            <person name="Land M."/>
            <person name="Hauser L."/>
            <person name="Chang Y.J."/>
            <person name="Jeffries C.D."/>
            <person name="Brambilla E."/>
            <person name="Yasawong M."/>
            <person name="Rohde M."/>
            <person name="Pukall R."/>
            <person name="Spring S."/>
            <person name="Goker M."/>
            <person name="Woyke T."/>
            <person name="Bristow J."/>
            <person name="Eisen J.A."/>
            <person name="Markowitz V."/>
            <person name="Hugenholtz P."/>
            <person name="Kyrpides N.C."/>
            <person name="Klenk H.P."/>
        </authorList>
    </citation>
    <scope>NUCLEOTIDE SEQUENCE [LARGE SCALE GENOMIC DNA]</scope>
    <source>
        <strain evidence="11">ATCC 51220 / DSM 2926 / LMG 16218 / CuHBu1</strain>
    </source>
</reference>
<evidence type="ECO:0000256" key="6">
    <source>
        <dbReference type="PIRSR" id="PIRSR000185-2"/>
    </source>
</evidence>
<feature type="binding site" evidence="6">
    <location>
        <position position="208"/>
    </location>
    <ligand>
        <name>NAD(+)</name>
        <dbReference type="ChEBI" id="CHEBI:57540"/>
    </ligand>
</feature>
<comment type="subunit">
    <text evidence="2">Homohexamer.</text>
</comment>
<keyword evidence="6" id="KW-0547">Nucleotide-binding</keyword>
<feature type="site" description="Important for catalysis" evidence="7">
    <location>
        <position position="165"/>
    </location>
</feature>
<feature type="binding site" evidence="6">
    <location>
        <position position="377"/>
    </location>
    <ligand>
        <name>substrate</name>
    </ligand>
</feature>
<dbReference type="FunFam" id="3.40.50.10860:FF:000002">
    <property type="entry name" value="Glutamate dehydrogenase"/>
    <property type="match status" value="1"/>
</dbReference>
<keyword evidence="3 4" id="KW-0560">Oxidoreductase</keyword>
<dbReference type="Proteomes" id="UP000006875">
    <property type="component" value="Chromosome"/>
</dbReference>
<name>E3HA58_ILYPC</name>
<organism evidence="10 11">
    <name type="scientific">Ilyobacter polytropus (strain ATCC 51220 / DSM 2926 / LMG 16218 / CuHBu1)</name>
    <dbReference type="NCBI Taxonomy" id="572544"/>
    <lineage>
        <taxon>Bacteria</taxon>
        <taxon>Fusobacteriati</taxon>
        <taxon>Fusobacteriota</taxon>
        <taxon>Fusobacteriia</taxon>
        <taxon>Fusobacteriales</taxon>
        <taxon>Fusobacteriaceae</taxon>
        <taxon>Ilyobacter</taxon>
    </lineage>
</organism>
<feature type="binding site" evidence="6">
    <location>
        <position position="113"/>
    </location>
    <ligand>
        <name>substrate</name>
    </ligand>
</feature>
<dbReference type="PRINTS" id="PR00082">
    <property type="entry name" value="GLFDHDRGNASE"/>
</dbReference>
<dbReference type="eggNOG" id="COG0334">
    <property type="taxonomic scope" value="Bacteria"/>
</dbReference>
<dbReference type="InterPro" id="IPR036291">
    <property type="entry name" value="NAD(P)-bd_dom_sf"/>
</dbReference>
<evidence type="ECO:0000256" key="1">
    <source>
        <dbReference type="ARBA" id="ARBA00006382"/>
    </source>
</evidence>
<dbReference type="EMBL" id="CP002281">
    <property type="protein sequence ID" value="ADO83463.1"/>
    <property type="molecule type" value="Genomic_DNA"/>
</dbReference>
<comment type="similarity">
    <text evidence="1 4 8">Belongs to the Glu/Leu/Phe/Val dehydrogenases family.</text>
</comment>
<evidence type="ECO:0000313" key="10">
    <source>
        <dbReference type="EMBL" id="ADO83463.1"/>
    </source>
</evidence>
<sequence length="446" mass="49179">MSILSEVLSNVKKRDPYEPEFHQAVEEVFESLEPVAKMHPEWVEAGVFQRIVEPERQIFFRVPWIDDNGKVQVNRGMRVQFNSAIGPYKGGLRFHPSVYPGIIKFLGFEQIFKNSLTGLPMGGGKGGSDFDPKGKSDREVMRFCQSFMLELSRHIGADTDVPAGDIGVGKREIGYMFGMYKKIKNEFTGVLTGKGLNYGGSLVRTQATGYGVCYFMEEALNNIKNKSFNDSIVVVSGSGNVAIYAAEKASQLGGKVVAMSDSKGYIYDSQGINLETMKKIKEVGRKRINEYLKYHPEAVYTEGSSNIWSVKCDIALPCATQNELDENAAKTLIENGCFAVGEGANMPCTPEAVHLFIKKNLVFAPGKASNAGGVATSGLEMSQNSMRYSWTFEEVDSKLKEIMKDIFKNTHETAKKYGFENNLVAGANIAGFVKVASAMYDQGIAY</sequence>
<dbReference type="Gene3D" id="3.40.50.10860">
    <property type="entry name" value="Leucine Dehydrogenase, chain A, domain 1"/>
    <property type="match status" value="1"/>
</dbReference>
<feature type="binding site" evidence="6">
    <location>
        <position position="89"/>
    </location>
    <ligand>
        <name>substrate</name>
    </ligand>
</feature>
<keyword evidence="6" id="KW-0520">NAD</keyword>
<dbReference type="AlphaFoldDB" id="E3HA58"/>
<dbReference type="InterPro" id="IPR006096">
    <property type="entry name" value="Glu/Leu/Phe/Val/Trp_DH_C"/>
</dbReference>
<dbReference type="GO" id="GO:0000166">
    <property type="term" value="F:nucleotide binding"/>
    <property type="evidence" value="ECO:0007669"/>
    <property type="project" value="UniProtKB-KW"/>
</dbReference>
<dbReference type="HOGENOM" id="CLU_025763_2_1_0"/>
<dbReference type="SUPFAM" id="SSF53223">
    <property type="entry name" value="Aminoacid dehydrogenase-like, N-terminal domain"/>
    <property type="match status" value="1"/>
</dbReference>
<protein>
    <recommendedName>
        <fullName evidence="4">Glutamate dehydrogenase</fullName>
    </recommendedName>
</protein>
<dbReference type="PANTHER" id="PTHR43571">
    <property type="entry name" value="NADP-SPECIFIC GLUTAMATE DEHYDROGENASE 1-RELATED"/>
    <property type="match status" value="1"/>
</dbReference>
<dbReference type="InterPro" id="IPR050724">
    <property type="entry name" value="Glu_Leu_Phe_Val_DH"/>
</dbReference>
<dbReference type="InterPro" id="IPR033922">
    <property type="entry name" value="NAD_bind_Glu_DH"/>
</dbReference>
<dbReference type="SMART" id="SM00839">
    <property type="entry name" value="ELFV_dehydrog"/>
    <property type="match status" value="1"/>
</dbReference>
<dbReference type="InterPro" id="IPR046346">
    <property type="entry name" value="Aminoacid_DH-like_N_sf"/>
</dbReference>
<evidence type="ECO:0000259" key="9">
    <source>
        <dbReference type="SMART" id="SM00839"/>
    </source>
</evidence>
<dbReference type="InterPro" id="IPR033524">
    <property type="entry name" value="Glu/Leu/Phe/Val_DH_AS"/>
</dbReference>
<feature type="binding site" evidence="6">
    <location>
        <position position="240"/>
    </location>
    <ligand>
        <name>NAD(+)</name>
        <dbReference type="ChEBI" id="CHEBI:57540"/>
    </ligand>
</feature>
<dbReference type="GO" id="GO:0004354">
    <property type="term" value="F:glutamate dehydrogenase (NADP+) activity"/>
    <property type="evidence" value="ECO:0007669"/>
    <property type="project" value="TreeGrafter"/>
</dbReference>
<feature type="domain" description="Glutamate/phenylalanine/leucine/valine/L-tryptophan dehydrogenase C-terminal" evidence="9">
    <location>
        <begin position="201"/>
        <end position="443"/>
    </location>
</feature>
<dbReference type="FunFam" id="3.40.50.720:FF:000030">
    <property type="entry name" value="Glutamate dehydrogenase"/>
    <property type="match status" value="1"/>
</dbReference>
<dbReference type="OrthoDB" id="9803297at2"/>
<dbReference type="Pfam" id="PF02812">
    <property type="entry name" value="ELFV_dehydrog_N"/>
    <property type="match status" value="1"/>
</dbReference>
<dbReference type="Gene3D" id="3.40.50.720">
    <property type="entry name" value="NAD(P)-binding Rossmann-like Domain"/>
    <property type="match status" value="1"/>
</dbReference>
<dbReference type="GO" id="GO:0005829">
    <property type="term" value="C:cytosol"/>
    <property type="evidence" value="ECO:0007669"/>
    <property type="project" value="TreeGrafter"/>
</dbReference>
<dbReference type="FunFam" id="1.10.285.10:FF:000001">
    <property type="entry name" value="Glutamate dehydrogenase"/>
    <property type="match status" value="1"/>
</dbReference>
<dbReference type="InterPro" id="IPR014362">
    <property type="entry name" value="Glu_DH"/>
</dbReference>
<feature type="binding site" evidence="6">
    <location>
        <position position="164"/>
    </location>
    <ligand>
        <name>substrate</name>
    </ligand>
</feature>
<evidence type="ECO:0000256" key="3">
    <source>
        <dbReference type="ARBA" id="ARBA00023002"/>
    </source>
</evidence>